<evidence type="ECO:0000313" key="7">
    <source>
        <dbReference type="Proteomes" id="UP000826651"/>
    </source>
</evidence>
<name>A0ABS7S5C3_9MICO</name>
<keyword evidence="1" id="KW-0813">Transport</keyword>
<dbReference type="InterPro" id="IPR003439">
    <property type="entry name" value="ABC_transporter-like_ATP-bd"/>
</dbReference>
<dbReference type="Proteomes" id="UP000826651">
    <property type="component" value="Unassembled WGS sequence"/>
</dbReference>
<accession>A0ABS7S5C3</accession>
<reference evidence="6 7" key="1">
    <citation type="submission" date="2021-04" db="EMBL/GenBank/DDBJ databases">
        <title>Ruania sp. nov., isolated from sandy soil of mangrove forest.</title>
        <authorList>
            <person name="Ge X."/>
            <person name="Huang R."/>
            <person name="Liu W."/>
        </authorList>
    </citation>
    <scope>NUCLEOTIDE SEQUENCE [LARGE SCALE GENOMIC DNA]</scope>
    <source>
        <strain evidence="6 7">N2-46</strain>
    </source>
</reference>
<dbReference type="Gene3D" id="3.40.50.300">
    <property type="entry name" value="P-loop containing nucleotide triphosphate hydrolases"/>
    <property type="match status" value="1"/>
</dbReference>
<dbReference type="InterPro" id="IPR008995">
    <property type="entry name" value="Mo/tungstate-bd_C_term_dom"/>
</dbReference>
<protein>
    <submittedName>
        <fullName evidence="6">ABC transporter ATP-binding protein</fullName>
    </submittedName>
</protein>
<gene>
    <name evidence="6" type="ORF">KCQ71_04940</name>
</gene>
<dbReference type="GO" id="GO:0005524">
    <property type="term" value="F:ATP binding"/>
    <property type="evidence" value="ECO:0007669"/>
    <property type="project" value="UniProtKB-KW"/>
</dbReference>
<evidence type="ECO:0000256" key="1">
    <source>
        <dbReference type="ARBA" id="ARBA00022448"/>
    </source>
</evidence>
<comment type="caution">
    <text evidence="6">The sequence shown here is derived from an EMBL/GenBank/DDBJ whole genome shotgun (WGS) entry which is preliminary data.</text>
</comment>
<feature type="domain" description="ABC transporter" evidence="5">
    <location>
        <begin position="26"/>
        <end position="256"/>
    </location>
</feature>
<feature type="region of interest" description="Disordered" evidence="4">
    <location>
        <begin position="1"/>
        <end position="23"/>
    </location>
</feature>
<dbReference type="EMBL" id="JAGSHT010000005">
    <property type="protein sequence ID" value="MBZ2195487.1"/>
    <property type="molecule type" value="Genomic_DNA"/>
</dbReference>
<evidence type="ECO:0000313" key="6">
    <source>
        <dbReference type="EMBL" id="MBZ2195487.1"/>
    </source>
</evidence>
<organism evidence="6 7">
    <name type="scientific">Occultella gossypii</name>
    <dbReference type="NCBI Taxonomy" id="2800820"/>
    <lineage>
        <taxon>Bacteria</taxon>
        <taxon>Bacillati</taxon>
        <taxon>Actinomycetota</taxon>
        <taxon>Actinomycetes</taxon>
        <taxon>Micrococcales</taxon>
        <taxon>Ruaniaceae</taxon>
        <taxon>Occultella</taxon>
    </lineage>
</organism>
<dbReference type="SUPFAM" id="SSF52540">
    <property type="entry name" value="P-loop containing nucleoside triphosphate hydrolases"/>
    <property type="match status" value="1"/>
</dbReference>
<dbReference type="Pfam" id="PF00005">
    <property type="entry name" value="ABC_tran"/>
    <property type="match status" value="1"/>
</dbReference>
<dbReference type="Pfam" id="PF08402">
    <property type="entry name" value="TOBE_2"/>
    <property type="match status" value="1"/>
</dbReference>
<keyword evidence="2" id="KW-0547">Nucleotide-binding</keyword>
<dbReference type="InterPro" id="IPR027417">
    <property type="entry name" value="P-loop_NTPase"/>
</dbReference>
<feature type="compositionally biased region" description="Low complexity" evidence="4">
    <location>
        <begin position="1"/>
        <end position="18"/>
    </location>
</feature>
<dbReference type="PANTHER" id="PTHR42781">
    <property type="entry name" value="SPERMIDINE/PUTRESCINE IMPORT ATP-BINDING PROTEIN POTA"/>
    <property type="match status" value="1"/>
</dbReference>
<dbReference type="PANTHER" id="PTHR42781:SF4">
    <property type="entry name" value="SPERMIDINE_PUTRESCINE IMPORT ATP-BINDING PROTEIN POTA"/>
    <property type="match status" value="1"/>
</dbReference>
<sequence length="354" mass="37932">MTIPSTAASAATPVSTDPGGSTVPGLRLSGISKVLGGRTIVDDLNLDIAPGEMVSLLGPSGCGKTTTLRLIAGFLLPDQGRVEVDGAEITSLGPERRPSAMVFQNYALWPHMTITKNVAFPLKVARVPRAQIKERVAEVLELVGLSHHADSRPAHISGGEQQRAALARALVQRPKLLLLDEPLSNLDAKLRVRVREEIRDIQQRMGITTVLVTHDQEEALSISDRVAVMSEGKIEQVSTPAELYRAPATEFVAGFIGSSNKVRALDLGEGEPGVEWVVRPEDVRVDPEGMPGVVTRVLPHGHYSEVAIEVRGTDLRAFVTGEAPAPGDEVGVRITRALRYRNGTLDEAPVTVSA</sequence>
<evidence type="ECO:0000256" key="3">
    <source>
        <dbReference type="ARBA" id="ARBA00022840"/>
    </source>
</evidence>
<dbReference type="SUPFAM" id="SSF50331">
    <property type="entry name" value="MOP-like"/>
    <property type="match status" value="1"/>
</dbReference>
<evidence type="ECO:0000256" key="4">
    <source>
        <dbReference type="SAM" id="MobiDB-lite"/>
    </source>
</evidence>
<dbReference type="PROSITE" id="PS50893">
    <property type="entry name" value="ABC_TRANSPORTER_2"/>
    <property type="match status" value="1"/>
</dbReference>
<dbReference type="InterPro" id="IPR003593">
    <property type="entry name" value="AAA+_ATPase"/>
</dbReference>
<proteinExistence type="predicted"/>
<dbReference type="InterPro" id="IPR013611">
    <property type="entry name" value="Transp-assoc_OB_typ2"/>
</dbReference>
<dbReference type="PROSITE" id="PS00211">
    <property type="entry name" value="ABC_TRANSPORTER_1"/>
    <property type="match status" value="1"/>
</dbReference>
<keyword evidence="3 6" id="KW-0067">ATP-binding</keyword>
<dbReference type="SMART" id="SM00382">
    <property type="entry name" value="AAA"/>
    <property type="match status" value="1"/>
</dbReference>
<keyword evidence="7" id="KW-1185">Reference proteome</keyword>
<dbReference type="InterPro" id="IPR050093">
    <property type="entry name" value="ABC_SmlMolc_Importer"/>
</dbReference>
<evidence type="ECO:0000259" key="5">
    <source>
        <dbReference type="PROSITE" id="PS50893"/>
    </source>
</evidence>
<dbReference type="InterPro" id="IPR017871">
    <property type="entry name" value="ABC_transporter-like_CS"/>
</dbReference>
<evidence type="ECO:0000256" key="2">
    <source>
        <dbReference type="ARBA" id="ARBA00022741"/>
    </source>
</evidence>